<dbReference type="AlphaFoldDB" id="M7CBV6"/>
<proteinExistence type="predicted"/>
<sequence>MKLSATLVAPLALRDLALSPCTQGPLRLLGSLALHIQHSKHSLPIEVETAYTYSCPSSPYLLRSVVLPPLGSSNPKCILSFEAREHDFLLETNRSRILMDVVARAIPRVRQIGVTALGPVLRGALRFVRSRVVSTHCEAMYTKLVFTNMYLNQVIDVAALILLLDSKLMVGFDGQRHYDNVTGLN</sequence>
<dbReference type="Proteomes" id="UP000031443">
    <property type="component" value="Unassembled WGS sequence"/>
</dbReference>
<protein>
    <submittedName>
        <fullName evidence="1">Uncharacterized protein</fullName>
    </submittedName>
</protein>
<evidence type="ECO:0000313" key="1">
    <source>
        <dbReference type="EMBL" id="EMP42188.1"/>
    </source>
</evidence>
<organism evidence="1 2">
    <name type="scientific">Chelonia mydas</name>
    <name type="common">Green sea-turtle</name>
    <name type="synonym">Chelonia agassizi</name>
    <dbReference type="NCBI Taxonomy" id="8469"/>
    <lineage>
        <taxon>Eukaryota</taxon>
        <taxon>Metazoa</taxon>
        <taxon>Chordata</taxon>
        <taxon>Craniata</taxon>
        <taxon>Vertebrata</taxon>
        <taxon>Euteleostomi</taxon>
        <taxon>Archelosauria</taxon>
        <taxon>Testudinata</taxon>
        <taxon>Testudines</taxon>
        <taxon>Cryptodira</taxon>
        <taxon>Durocryptodira</taxon>
        <taxon>Americhelydia</taxon>
        <taxon>Chelonioidea</taxon>
        <taxon>Cheloniidae</taxon>
        <taxon>Chelonia</taxon>
    </lineage>
</organism>
<keyword evidence="2" id="KW-1185">Reference proteome</keyword>
<dbReference type="EMBL" id="KB477522">
    <property type="protein sequence ID" value="EMP42188.1"/>
    <property type="molecule type" value="Genomic_DNA"/>
</dbReference>
<evidence type="ECO:0000313" key="2">
    <source>
        <dbReference type="Proteomes" id="UP000031443"/>
    </source>
</evidence>
<reference evidence="2" key="1">
    <citation type="journal article" date="2013" name="Nat. Genet.">
        <title>The draft genomes of soft-shell turtle and green sea turtle yield insights into the development and evolution of the turtle-specific body plan.</title>
        <authorList>
            <person name="Wang Z."/>
            <person name="Pascual-Anaya J."/>
            <person name="Zadissa A."/>
            <person name="Li W."/>
            <person name="Niimura Y."/>
            <person name="Huang Z."/>
            <person name="Li C."/>
            <person name="White S."/>
            <person name="Xiong Z."/>
            <person name="Fang D."/>
            <person name="Wang B."/>
            <person name="Ming Y."/>
            <person name="Chen Y."/>
            <person name="Zheng Y."/>
            <person name="Kuraku S."/>
            <person name="Pignatelli M."/>
            <person name="Herrero J."/>
            <person name="Beal K."/>
            <person name="Nozawa M."/>
            <person name="Li Q."/>
            <person name="Wang J."/>
            <person name="Zhang H."/>
            <person name="Yu L."/>
            <person name="Shigenobu S."/>
            <person name="Wang J."/>
            <person name="Liu J."/>
            <person name="Flicek P."/>
            <person name="Searle S."/>
            <person name="Wang J."/>
            <person name="Kuratani S."/>
            <person name="Yin Y."/>
            <person name="Aken B."/>
            <person name="Zhang G."/>
            <person name="Irie N."/>
        </authorList>
    </citation>
    <scope>NUCLEOTIDE SEQUENCE [LARGE SCALE GENOMIC DNA]</scope>
</reference>
<gene>
    <name evidence="1" type="ORF">UY3_00575</name>
</gene>
<name>M7CBV6_CHEMY</name>
<accession>M7CBV6</accession>